<keyword evidence="4" id="KW-0645">Protease</keyword>
<evidence type="ECO:0000259" key="10">
    <source>
        <dbReference type="PROSITE" id="PS51283"/>
    </source>
</evidence>
<dbReference type="SUPFAM" id="SSF54001">
    <property type="entry name" value="Cysteine proteinases"/>
    <property type="match status" value="1"/>
</dbReference>
<sequence length="1149" mass="131203">MTSPKKLKVQDAKQLLEMDRVLTLHEGQTWYVISSTWWKEFLSNAEGADGDAVIEMPPISNKDVVEKSKKSKSRKNDEDQYVLKPNISGSLGFVSDATFTNLRSVFGIEDEERDVISRKVVKGMLRDEIFIEVYPLQIKVANYNNKEVVFTVEVSQAASIDKIREIVFDQLKIEEQHRNGAHFLIEDKGRYDCLSDTVSYAKLSAILHSGAIVYVDASGATSEELVAAQNGTTRGGRFSERVATYQKGLCGLQNLGNTCFMNSAIQCLSNVPELTEYFINDEYYDEINTTNPLGTHGRLVKAYAELLKDMWSGCSSSVRPCHLKCVIGEFAPRFNGYAQQDSQELTAFLLDGLHEDLNRIKNKPYVEEKEMEGRDEAQAAREAWQDYKKRNDSIIVDLLHGQLKSTLTCNVCSKISIKFDPFCYLSLPIPAKERQVKSTINFVRKDKWAKFLLTHTNKTTILQLKDVLRQHLKIPPEMEIILLTYFSSDILEDDKLVGTSYNNMGKQFYAYALDGHGPLLLFENRTHNSSLLGNVFPVRRPDKLTKQFVLDSVLPLCRDYFWRTDEGTSAMDNNVKDSPKQGEEPIEDDVKPQYSQVNPDEIGLLEPNLMVQEFPGDPNEEMPLSLPYDDGPVPKIMLTWGEHKQFSSVNPDVSEVVNLGSLVEREVSITQIKKAYTIKECIDAYTTKEQLSEQDSWFCPNCKTHQRAFKKLDLWSLPQILIIHLKRFLYSRYSREKIETEIDIPVKGLDLGDKVRDPSQKEEKYDLIGISNHSGGLGSGHYTARALNNNTWCEFNDSSAYALNTPPGDSIVSKEAYMLMYFFGNLLINLWDSWKRNGLLDDGDIELLKDCCEGVLERNQIQGLQPSNHRNSSLSTLPFRQSRLNYLKCLRNYIETYHSASQSICSTKDDVNKLFVNFIGPEMHSLLYGEYDGCEGEEQTFLIKEVKPKEEKILKEKIGKWKSLSDFAICKAQLEFILESCETKSEENDDEHEEDFQIFELDPKFTKIDSEGFEFEDQNIEQPSSSNSSLPFGSHKAITNELKNVLNERKEFCLKRECKALAKLRGVLPEEIEKELDRKPFNFCKTVLDEEEKIVPKSRGVFGINSTAMDTNCLNEILEKRQAIFASKSEYMKMEEFGGDDETEEDEQK</sequence>
<organism evidence="11 12">
    <name type="scientific">Meloidogyne javanica</name>
    <name type="common">Root-knot nematode worm</name>
    <dbReference type="NCBI Taxonomy" id="6303"/>
    <lineage>
        <taxon>Eukaryota</taxon>
        <taxon>Metazoa</taxon>
        <taxon>Ecdysozoa</taxon>
        <taxon>Nematoda</taxon>
        <taxon>Chromadorea</taxon>
        <taxon>Rhabditida</taxon>
        <taxon>Tylenchina</taxon>
        <taxon>Tylenchomorpha</taxon>
        <taxon>Tylenchoidea</taxon>
        <taxon>Meloidogynidae</taxon>
        <taxon>Meloidogyninae</taxon>
        <taxon>Meloidogyne</taxon>
        <taxon>Meloidogyne incognita group</taxon>
    </lineage>
</organism>
<protein>
    <recommendedName>
        <fullName evidence="3">ubiquitinyl hydrolase 1</fullName>
        <ecNumber evidence="3">3.4.19.12</ecNumber>
    </recommendedName>
</protein>
<evidence type="ECO:0000256" key="7">
    <source>
        <dbReference type="ARBA" id="ARBA00022807"/>
    </source>
</evidence>
<reference evidence="12" key="1">
    <citation type="submission" date="2022-11" db="UniProtKB">
        <authorList>
            <consortium name="WormBaseParasite"/>
        </authorList>
    </citation>
    <scope>IDENTIFICATION</scope>
</reference>
<dbReference type="InterPro" id="IPR050185">
    <property type="entry name" value="Ub_carboxyl-term_hydrolase"/>
</dbReference>
<feature type="domain" description="USP" evidence="9">
    <location>
        <begin position="250"/>
        <end position="824"/>
    </location>
</feature>
<dbReference type="GO" id="GO:0016579">
    <property type="term" value="P:protein deubiquitination"/>
    <property type="evidence" value="ECO:0007669"/>
    <property type="project" value="InterPro"/>
</dbReference>
<evidence type="ECO:0000256" key="5">
    <source>
        <dbReference type="ARBA" id="ARBA00022786"/>
    </source>
</evidence>
<feature type="domain" description="DUSP" evidence="10">
    <location>
        <begin position="3"/>
        <end position="121"/>
    </location>
</feature>
<dbReference type="GO" id="GO:0004843">
    <property type="term" value="F:cysteine-type deubiquitinase activity"/>
    <property type="evidence" value="ECO:0007669"/>
    <property type="project" value="UniProtKB-EC"/>
</dbReference>
<evidence type="ECO:0000256" key="1">
    <source>
        <dbReference type="ARBA" id="ARBA00000707"/>
    </source>
</evidence>
<evidence type="ECO:0000256" key="6">
    <source>
        <dbReference type="ARBA" id="ARBA00022801"/>
    </source>
</evidence>
<feature type="region of interest" description="Disordered" evidence="8">
    <location>
        <begin position="568"/>
        <end position="593"/>
    </location>
</feature>
<dbReference type="InterPro" id="IPR018200">
    <property type="entry name" value="USP_CS"/>
</dbReference>
<dbReference type="Pfam" id="PF00443">
    <property type="entry name" value="UCH"/>
    <property type="match status" value="1"/>
</dbReference>
<evidence type="ECO:0000256" key="2">
    <source>
        <dbReference type="ARBA" id="ARBA00009085"/>
    </source>
</evidence>
<comment type="similarity">
    <text evidence="2">Belongs to the peptidase C19 family.</text>
</comment>
<dbReference type="PROSITE" id="PS00972">
    <property type="entry name" value="USP_1"/>
    <property type="match status" value="1"/>
</dbReference>
<keyword evidence="5" id="KW-0833">Ubl conjugation pathway</keyword>
<comment type="catalytic activity">
    <reaction evidence="1">
        <text>Thiol-dependent hydrolysis of ester, thioester, amide, peptide and isopeptide bonds formed by the C-terminal Gly of ubiquitin (a 76-residue protein attached to proteins as an intracellular targeting signal).</text>
        <dbReference type="EC" id="3.4.19.12"/>
    </reaction>
</comment>
<dbReference type="Gene3D" id="3.30.2230.10">
    <property type="entry name" value="DUSP-like"/>
    <property type="match status" value="1"/>
</dbReference>
<evidence type="ECO:0000313" key="11">
    <source>
        <dbReference type="Proteomes" id="UP000887561"/>
    </source>
</evidence>
<dbReference type="InterPro" id="IPR001394">
    <property type="entry name" value="Peptidase_C19_UCH"/>
</dbReference>
<dbReference type="WBParaSite" id="scaffold4437_cov179.g8127">
    <property type="protein sequence ID" value="scaffold4437_cov179.g8127"/>
    <property type="gene ID" value="scaffold4437_cov179.g8127"/>
</dbReference>
<dbReference type="SUPFAM" id="SSF143791">
    <property type="entry name" value="DUSP-like"/>
    <property type="match status" value="1"/>
</dbReference>
<dbReference type="InterPro" id="IPR035927">
    <property type="entry name" value="DUSP-like_sf"/>
</dbReference>
<keyword evidence="6" id="KW-0378">Hydrolase</keyword>
<feature type="compositionally biased region" description="Basic and acidic residues" evidence="8">
    <location>
        <begin position="574"/>
        <end position="591"/>
    </location>
</feature>
<dbReference type="PROSITE" id="PS51283">
    <property type="entry name" value="DUSP"/>
    <property type="match status" value="1"/>
</dbReference>
<dbReference type="InterPro" id="IPR006615">
    <property type="entry name" value="Pept_C19_DUSP"/>
</dbReference>
<evidence type="ECO:0000256" key="3">
    <source>
        <dbReference type="ARBA" id="ARBA00012759"/>
    </source>
</evidence>
<dbReference type="EC" id="3.4.19.12" evidence="3"/>
<dbReference type="InterPro" id="IPR028889">
    <property type="entry name" value="USP"/>
</dbReference>
<keyword evidence="7" id="KW-0788">Thiol protease</keyword>
<accession>A0A915MLM3</accession>
<dbReference type="PANTHER" id="PTHR21646">
    <property type="entry name" value="UBIQUITIN CARBOXYL-TERMINAL HYDROLASE"/>
    <property type="match status" value="1"/>
</dbReference>
<dbReference type="GO" id="GO:0006508">
    <property type="term" value="P:proteolysis"/>
    <property type="evidence" value="ECO:0007669"/>
    <property type="project" value="UniProtKB-KW"/>
</dbReference>
<dbReference type="PROSITE" id="PS50235">
    <property type="entry name" value="USP_3"/>
    <property type="match status" value="1"/>
</dbReference>
<dbReference type="InterPro" id="IPR038765">
    <property type="entry name" value="Papain-like_cys_pep_sf"/>
</dbReference>
<dbReference type="PANTHER" id="PTHR21646:SF24">
    <property type="entry name" value="UBIQUITIN CARBOXYL-TERMINAL HYDROLASE"/>
    <property type="match status" value="1"/>
</dbReference>
<name>A0A915MLM3_MELJA</name>
<evidence type="ECO:0000313" key="12">
    <source>
        <dbReference type="WBParaSite" id="scaffold4437_cov179.g8127"/>
    </source>
</evidence>
<dbReference type="Proteomes" id="UP000887561">
    <property type="component" value="Unplaced"/>
</dbReference>
<dbReference type="AlphaFoldDB" id="A0A915MLM3"/>
<keyword evidence="11" id="KW-1185">Reference proteome</keyword>
<evidence type="ECO:0000256" key="4">
    <source>
        <dbReference type="ARBA" id="ARBA00022670"/>
    </source>
</evidence>
<evidence type="ECO:0000259" key="9">
    <source>
        <dbReference type="PROSITE" id="PS50235"/>
    </source>
</evidence>
<dbReference type="Gene3D" id="3.90.70.10">
    <property type="entry name" value="Cysteine proteinases"/>
    <property type="match status" value="2"/>
</dbReference>
<evidence type="ECO:0000256" key="8">
    <source>
        <dbReference type="SAM" id="MobiDB-lite"/>
    </source>
</evidence>
<dbReference type="PROSITE" id="PS00973">
    <property type="entry name" value="USP_2"/>
    <property type="match status" value="1"/>
</dbReference>
<proteinExistence type="inferred from homology"/>